<dbReference type="Proteomes" id="UP000823941">
    <property type="component" value="Chromosome 3"/>
</dbReference>
<keyword evidence="7" id="KW-1185">Reference proteome</keyword>
<dbReference type="PANTHER" id="PTHR14619:SF3">
    <property type="entry name" value="PROTEIN NDNF"/>
    <property type="match status" value="1"/>
</dbReference>
<feature type="chain" id="PRO_5045316942" description="Neuron-derived neurotrophic factor first Fn(III) domain-containing protein" evidence="4">
    <location>
        <begin position="25"/>
        <end position="607"/>
    </location>
</feature>
<comment type="subcellular location">
    <subcellularLocation>
        <location evidence="1">Secreted</location>
    </subcellularLocation>
</comment>
<keyword evidence="2" id="KW-0964">Secreted</keyword>
<name>A0ABQ7R446_PLUXY</name>
<organism evidence="6 7">
    <name type="scientific">Plutella xylostella</name>
    <name type="common">Diamondback moth</name>
    <name type="synonym">Plutella maculipennis</name>
    <dbReference type="NCBI Taxonomy" id="51655"/>
    <lineage>
        <taxon>Eukaryota</taxon>
        <taxon>Metazoa</taxon>
        <taxon>Ecdysozoa</taxon>
        <taxon>Arthropoda</taxon>
        <taxon>Hexapoda</taxon>
        <taxon>Insecta</taxon>
        <taxon>Pterygota</taxon>
        <taxon>Neoptera</taxon>
        <taxon>Endopterygota</taxon>
        <taxon>Lepidoptera</taxon>
        <taxon>Glossata</taxon>
        <taxon>Ditrysia</taxon>
        <taxon>Yponomeutoidea</taxon>
        <taxon>Plutellidae</taxon>
        <taxon>Plutella</taxon>
    </lineage>
</organism>
<feature type="signal peptide" evidence="4">
    <location>
        <begin position="1"/>
        <end position="24"/>
    </location>
</feature>
<dbReference type="InterPro" id="IPR019326">
    <property type="entry name" value="NDNF"/>
</dbReference>
<evidence type="ECO:0000313" key="6">
    <source>
        <dbReference type="EMBL" id="KAG7312064.1"/>
    </source>
</evidence>
<evidence type="ECO:0000256" key="3">
    <source>
        <dbReference type="ARBA" id="ARBA00022737"/>
    </source>
</evidence>
<keyword evidence="4" id="KW-0732">Signal</keyword>
<dbReference type="EMBL" id="JAHIBW010000003">
    <property type="protein sequence ID" value="KAG7312064.1"/>
    <property type="molecule type" value="Genomic_DNA"/>
</dbReference>
<reference evidence="6 7" key="1">
    <citation type="submission" date="2021-06" db="EMBL/GenBank/DDBJ databases">
        <title>A haploid diamondback moth (Plutella xylostella L.) genome assembly resolves 31 chromosomes and identifies a diamide resistance mutation.</title>
        <authorList>
            <person name="Ward C.M."/>
            <person name="Perry K.D."/>
            <person name="Baker G."/>
            <person name="Powis K."/>
            <person name="Heckel D.G."/>
            <person name="Baxter S.W."/>
        </authorList>
    </citation>
    <scope>NUCLEOTIDE SEQUENCE [LARGE SCALE GENOMIC DNA]</scope>
    <source>
        <strain evidence="6 7">LV</strain>
        <tissue evidence="6">Single pupa</tissue>
    </source>
</reference>
<dbReference type="PANTHER" id="PTHR14619">
    <property type="entry name" value="NEURON-DERIVED NEUROTROPHIC FACTOR"/>
    <property type="match status" value="1"/>
</dbReference>
<feature type="domain" description="Neuron-derived neurotrophic factor first Fn(III)" evidence="5">
    <location>
        <begin position="186"/>
        <end position="330"/>
    </location>
</feature>
<proteinExistence type="predicted"/>
<evidence type="ECO:0000256" key="1">
    <source>
        <dbReference type="ARBA" id="ARBA00004613"/>
    </source>
</evidence>
<sequence length="607" mass="66962">MRHFPITLSRLALLLVHAAGAGLASPAVLVTRPAPRALVEWLPRDNQTVYRLEKGEVRRLELNTSSMTEAAVFITVSPCARDLRWAVYRGQAGCSDRVYDGGGCVHHGEPVYRGQAGCSDGRLGLVAEHGDADVHTFFAVVGKQDRYVLQLSTMLGGAAAVSVRGETLRPARMRLRVRSRRRLAANWDPSPVDPQATSYCVVASRRRNYTSLCAAQFDVKINRLEDKQNRFTGQNRVIQDHSGLEASTEFDNKIEVDRDVSLFDAYDSANFNSIYRRKKYSRSTKVTNIDPVIACVGDRTHHLIENLNPSITYHVSLFGLGQDRRAGSLLAAGSVRPRTSVAKRLRESVPYAAELKGRQVFYFKSTISAGGGLWLAVSTCGGAVDADVFVRGTRIYSGKNIEPYKNIFIPAPMSSSSIQDTSDEGVQFDSSSSEETRMRYVIKLTPSRRDSWNGDLGVQLIASTSRWGINTPELAAGDGATVRELRPRRSCRSVDVAFLPASHHATDVIRYCISASEIINGETDSKCHFSKKPTSKLQCINRSQKSSVKVIVRKVENLKPGRKYAIQVTAESKGSAVPYKTLYVDTNISCKNDKLGRFIKSSSEVDS</sequence>
<evidence type="ECO:0000313" key="7">
    <source>
        <dbReference type="Proteomes" id="UP000823941"/>
    </source>
</evidence>
<dbReference type="Pfam" id="PF10179">
    <property type="entry name" value="NDNF"/>
    <property type="match status" value="1"/>
</dbReference>
<comment type="caution">
    <text evidence="6">The sequence shown here is derived from an EMBL/GenBank/DDBJ whole genome shotgun (WGS) entry which is preliminary data.</text>
</comment>
<keyword evidence="3" id="KW-0677">Repeat</keyword>
<evidence type="ECO:0000256" key="4">
    <source>
        <dbReference type="SAM" id="SignalP"/>
    </source>
</evidence>
<dbReference type="InterPro" id="IPR055271">
    <property type="entry name" value="NDNF_Fn(III)_1"/>
</dbReference>
<evidence type="ECO:0000259" key="5">
    <source>
        <dbReference type="Pfam" id="PF10179"/>
    </source>
</evidence>
<gene>
    <name evidence="6" type="ORF">JYU34_001511</name>
</gene>
<accession>A0ABQ7R446</accession>
<protein>
    <recommendedName>
        <fullName evidence="5">Neuron-derived neurotrophic factor first Fn(III) domain-containing protein</fullName>
    </recommendedName>
</protein>
<evidence type="ECO:0000256" key="2">
    <source>
        <dbReference type="ARBA" id="ARBA00022525"/>
    </source>
</evidence>